<evidence type="ECO:0000259" key="12">
    <source>
        <dbReference type="PROSITE" id="PS51670"/>
    </source>
</evidence>
<feature type="binding site" evidence="10">
    <location>
        <position position="451"/>
    </location>
    <ligand>
        <name>Zn(2+)</name>
        <dbReference type="ChEBI" id="CHEBI:29105"/>
        <note>catalytic</note>
    </ligand>
</feature>
<evidence type="ECO:0000256" key="5">
    <source>
        <dbReference type="ARBA" id="ARBA00022833"/>
    </source>
</evidence>
<evidence type="ECO:0000256" key="3">
    <source>
        <dbReference type="ARBA" id="ARBA00022723"/>
    </source>
</evidence>
<feature type="chain" id="PRO_5044526578" description="Metalloendopeptidase" evidence="11">
    <location>
        <begin position="21"/>
        <end position="586"/>
    </location>
</feature>
<dbReference type="InterPro" id="IPR001506">
    <property type="entry name" value="Peptidase_M12A"/>
</dbReference>
<keyword evidence="6 10" id="KW-0482">Metalloprotease</keyword>
<dbReference type="InterPro" id="IPR024079">
    <property type="entry name" value="MetalloPept_cat_dom_sf"/>
</dbReference>
<proteinExistence type="predicted"/>
<dbReference type="PANTHER" id="PTHR10127">
    <property type="entry name" value="DISCOIDIN, CUB, EGF, LAMININ , AND ZINC METALLOPROTEASE DOMAIN CONTAINING"/>
    <property type="match status" value="1"/>
</dbReference>
<keyword evidence="3 10" id="KW-0479">Metal-binding</keyword>
<evidence type="ECO:0000256" key="1">
    <source>
        <dbReference type="ARBA" id="ARBA00002657"/>
    </source>
</evidence>
<gene>
    <name evidence="14" type="ORF">niasHS_001390</name>
</gene>
<dbReference type="AlphaFoldDB" id="A0ABD2KE48"/>
<comment type="caution">
    <text evidence="9">Lacks conserved residue(s) required for the propagation of feature annotation.</text>
</comment>
<evidence type="ECO:0000313" key="15">
    <source>
        <dbReference type="Proteomes" id="UP001620645"/>
    </source>
</evidence>
<evidence type="ECO:0000256" key="2">
    <source>
        <dbReference type="ARBA" id="ARBA00022670"/>
    </source>
</evidence>
<evidence type="ECO:0000313" key="14">
    <source>
        <dbReference type="EMBL" id="KAL3100930.1"/>
    </source>
</evidence>
<feature type="active site" evidence="10">
    <location>
        <position position="442"/>
    </location>
</feature>
<evidence type="ECO:0000256" key="9">
    <source>
        <dbReference type="PROSITE-ProRule" id="PRU01005"/>
    </source>
</evidence>
<feature type="signal peptide" evidence="11">
    <location>
        <begin position="1"/>
        <end position="20"/>
    </location>
</feature>
<name>A0ABD2KE48_HETSC</name>
<protein>
    <recommendedName>
        <fullName evidence="11">Metalloendopeptidase</fullName>
        <ecNumber evidence="11">3.4.24.-</ecNumber>
    </recommendedName>
</protein>
<comment type="caution">
    <text evidence="14">The sequence shown here is derived from an EMBL/GenBank/DDBJ whole genome shotgun (WGS) entry which is preliminary data.</text>
</comment>
<dbReference type="GO" id="GO:0004222">
    <property type="term" value="F:metalloendopeptidase activity"/>
    <property type="evidence" value="ECO:0007669"/>
    <property type="project" value="UniProtKB-UniRule"/>
</dbReference>
<dbReference type="PRINTS" id="PR00480">
    <property type="entry name" value="ASTACIN"/>
</dbReference>
<keyword evidence="11" id="KW-0732">Signal</keyword>
<dbReference type="InterPro" id="IPR006026">
    <property type="entry name" value="Peptidase_Metallo"/>
</dbReference>
<dbReference type="SMART" id="SM00235">
    <property type="entry name" value="ZnMc"/>
    <property type="match status" value="1"/>
</dbReference>
<dbReference type="PROSITE" id="PS51864">
    <property type="entry name" value="ASTACIN"/>
    <property type="match status" value="1"/>
</dbReference>
<evidence type="ECO:0000259" key="13">
    <source>
        <dbReference type="PROSITE" id="PS51864"/>
    </source>
</evidence>
<feature type="binding site" evidence="10">
    <location>
        <position position="445"/>
    </location>
    <ligand>
        <name>Zn(2+)</name>
        <dbReference type="ChEBI" id="CHEBI:29105"/>
        <note>catalytic</note>
    </ligand>
</feature>
<evidence type="ECO:0000256" key="11">
    <source>
        <dbReference type="RuleBase" id="RU361183"/>
    </source>
</evidence>
<keyword evidence="7" id="KW-0865">Zymogen</keyword>
<dbReference type="InterPro" id="IPR003582">
    <property type="entry name" value="ShKT_dom"/>
</dbReference>
<dbReference type="SUPFAM" id="SSF55486">
    <property type="entry name" value="Metalloproteases ('zincins'), catalytic domain"/>
    <property type="match status" value="1"/>
</dbReference>
<evidence type="ECO:0000256" key="6">
    <source>
        <dbReference type="ARBA" id="ARBA00023049"/>
    </source>
</evidence>
<organism evidence="14 15">
    <name type="scientific">Heterodera schachtii</name>
    <name type="common">Sugarbeet cyst nematode worm</name>
    <name type="synonym">Tylenchus schachtii</name>
    <dbReference type="NCBI Taxonomy" id="97005"/>
    <lineage>
        <taxon>Eukaryota</taxon>
        <taxon>Metazoa</taxon>
        <taxon>Ecdysozoa</taxon>
        <taxon>Nematoda</taxon>
        <taxon>Chromadorea</taxon>
        <taxon>Rhabditida</taxon>
        <taxon>Tylenchina</taxon>
        <taxon>Tylenchomorpha</taxon>
        <taxon>Tylenchoidea</taxon>
        <taxon>Heteroderidae</taxon>
        <taxon>Heteroderinae</taxon>
        <taxon>Heterodera</taxon>
    </lineage>
</organism>
<dbReference type="GO" id="GO:0008270">
    <property type="term" value="F:zinc ion binding"/>
    <property type="evidence" value="ECO:0007669"/>
    <property type="project" value="UniProtKB-UniRule"/>
</dbReference>
<feature type="binding site" evidence="10">
    <location>
        <position position="441"/>
    </location>
    <ligand>
        <name>Zn(2+)</name>
        <dbReference type="ChEBI" id="CHEBI:29105"/>
        <note>catalytic</note>
    </ligand>
</feature>
<keyword evidence="8" id="KW-1015">Disulfide bond</keyword>
<accession>A0ABD2KE48</accession>
<dbReference type="Gene3D" id="3.40.390.10">
    <property type="entry name" value="Collagenase (Catalytic Domain)"/>
    <property type="match status" value="1"/>
</dbReference>
<evidence type="ECO:0000256" key="7">
    <source>
        <dbReference type="ARBA" id="ARBA00023145"/>
    </source>
</evidence>
<dbReference type="PROSITE" id="PS51670">
    <property type="entry name" value="SHKT"/>
    <property type="match status" value="1"/>
</dbReference>
<dbReference type="SMART" id="SM00254">
    <property type="entry name" value="ShKT"/>
    <property type="match status" value="1"/>
</dbReference>
<reference evidence="14 15" key="1">
    <citation type="submission" date="2024-10" db="EMBL/GenBank/DDBJ databases">
        <authorList>
            <person name="Kim D."/>
        </authorList>
    </citation>
    <scope>NUCLEOTIDE SEQUENCE [LARGE SCALE GENOMIC DNA]</scope>
    <source>
        <strain evidence="14">Taebaek</strain>
    </source>
</reference>
<evidence type="ECO:0000256" key="10">
    <source>
        <dbReference type="PROSITE-ProRule" id="PRU01211"/>
    </source>
</evidence>
<dbReference type="EMBL" id="JBICCN010000027">
    <property type="protein sequence ID" value="KAL3100930.1"/>
    <property type="molecule type" value="Genomic_DNA"/>
</dbReference>
<feature type="domain" description="ShKT" evidence="12">
    <location>
        <begin position="550"/>
        <end position="585"/>
    </location>
</feature>
<comment type="function">
    <text evidence="1">Metalloprotease.</text>
</comment>
<keyword evidence="4 10" id="KW-0378">Hydrolase</keyword>
<dbReference type="PANTHER" id="PTHR10127:SF802">
    <property type="entry name" value="ZINC METALLOPROTEINASE NAS-10"/>
    <property type="match status" value="1"/>
</dbReference>
<dbReference type="CDD" id="cd04280">
    <property type="entry name" value="ZnMc_astacin_like"/>
    <property type="match status" value="1"/>
</dbReference>
<sequence>MIFKIVFLFFASAFLGPTMAHTPPTETADASLNITSLTGTNGTASEKLINGVVQSFYAPNPNSTVPPHVLRRAMRYCTKNPEDARCRAHPELIIEKGKVPDAPLAFEVAEVTEFPDQIYFPPAPPVPKLNDSHWNVTVVNVFDKVPENLEKIVEEKTQSVVRADPELKEELLKRCEHVNCIEQKPKALALRATLGEVEAASLKLGEPDMPMNEIDRAVEVRLERVQEVKKSMLKEAGLETDIEPANDGVFQGDLLLTTEQCDELINQLQNDTTAEGTAVVSLEAQSLLDSETDTEVGSNSPSLASYNATHSILPGAEIEGNASAAAALAPHLRAKRAGNALFFELIPIEKWPYDKPIAFFLDRALRNDERKQVRFALKQIQSVSCMKFKESATKPTHTTHLHYLKETSLGACGFSEIGMVKPFNRIMLSFRCPSQIGIIIHETLHALGLGHEQSRADRDKYITINKDNINPQQYDVFAISDQTKYSSYGVKYDYGSVMHYDAHMGAKTWGVKTIQAKFDPENNDSKMGQREKLSDSDIEALRRMYCMPKCHDKHVFCGLWATDGQCEGGNSTYVLENCQMSCNKCK</sequence>
<dbReference type="Pfam" id="PF01549">
    <property type="entry name" value="ShK"/>
    <property type="match status" value="1"/>
</dbReference>
<keyword evidence="2 10" id="KW-0645">Protease</keyword>
<feature type="domain" description="Peptidase M12A" evidence="13">
    <location>
        <begin position="339"/>
        <end position="551"/>
    </location>
</feature>
<evidence type="ECO:0000256" key="8">
    <source>
        <dbReference type="ARBA" id="ARBA00023157"/>
    </source>
</evidence>
<dbReference type="InterPro" id="IPR034035">
    <property type="entry name" value="Astacin-like_dom"/>
</dbReference>
<keyword evidence="5 10" id="KW-0862">Zinc</keyword>
<evidence type="ECO:0000256" key="4">
    <source>
        <dbReference type="ARBA" id="ARBA00022801"/>
    </source>
</evidence>
<dbReference type="EC" id="3.4.24.-" evidence="11"/>
<keyword evidence="15" id="KW-1185">Reference proteome</keyword>
<dbReference type="Pfam" id="PF01400">
    <property type="entry name" value="Astacin"/>
    <property type="match status" value="1"/>
</dbReference>
<comment type="cofactor">
    <cofactor evidence="10 11">
        <name>Zn(2+)</name>
        <dbReference type="ChEBI" id="CHEBI:29105"/>
    </cofactor>
    <text evidence="10 11">Binds 1 zinc ion per subunit.</text>
</comment>
<dbReference type="Proteomes" id="UP001620645">
    <property type="component" value="Unassembled WGS sequence"/>
</dbReference>
<dbReference type="GO" id="GO:0006508">
    <property type="term" value="P:proteolysis"/>
    <property type="evidence" value="ECO:0007669"/>
    <property type="project" value="UniProtKB-KW"/>
</dbReference>